<keyword evidence="3" id="KW-1185">Reference proteome</keyword>
<reference evidence="3" key="1">
    <citation type="journal article" date="2017" name="Genome Biol.">
        <title>Comparative genomics reveals high biological diversity and specific adaptations in the industrially and medically important fungal genus Aspergillus.</title>
        <authorList>
            <person name="de Vries R.P."/>
            <person name="Riley R."/>
            <person name="Wiebenga A."/>
            <person name="Aguilar-Osorio G."/>
            <person name="Amillis S."/>
            <person name="Uchima C.A."/>
            <person name="Anderluh G."/>
            <person name="Asadollahi M."/>
            <person name="Askin M."/>
            <person name="Barry K."/>
            <person name="Battaglia E."/>
            <person name="Bayram O."/>
            <person name="Benocci T."/>
            <person name="Braus-Stromeyer S.A."/>
            <person name="Caldana C."/>
            <person name="Canovas D."/>
            <person name="Cerqueira G.C."/>
            <person name="Chen F."/>
            <person name="Chen W."/>
            <person name="Choi C."/>
            <person name="Clum A."/>
            <person name="Dos Santos R.A."/>
            <person name="Damasio A.R."/>
            <person name="Diallinas G."/>
            <person name="Emri T."/>
            <person name="Fekete E."/>
            <person name="Flipphi M."/>
            <person name="Freyberg S."/>
            <person name="Gallo A."/>
            <person name="Gournas C."/>
            <person name="Habgood R."/>
            <person name="Hainaut M."/>
            <person name="Harispe M.L."/>
            <person name="Henrissat B."/>
            <person name="Hilden K.S."/>
            <person name="Hope R."/>
            <person name="Hossain A."/>
            <person name="Karabika E."/>
            <person name="Karaffa L."/>
            <person name="Karanyi Z."/>
            <person name="Krasevec N."/>
            <person name="Kuo A."/>
            <person name="Kusch H."/>
            <person name="LaButti K."/>
            <person name="Lagendijk E.L."/>
            <person name="Lapidus A."/>
            <person name="Levasseur A."/>
            <person name="Lindquist E."/>
            <person name="Lipzen A."/>
            <person name="Logrieco A.F."/>
            <person name="MacCabe A."/>
            <person name="Maekelae M.R."/>
            <person name="Malavazi I."/>
            <person name="Melin P."/>
            <person name="Meyer V."/>
            <person name="Mielnichuk N."/>
            <person name="Miskei M."/>
            <person name="Molnar A.P."/>
            <person name="Mule G."/>
            <person name="Ngan C.Y."/>
            <person name="Orejas M."/>
            <person name="Orosz E."/>
            <person name="Ouedraogo J.P."/>
            <person name="Overkamp K.M."/>
            <person name="Park H.-S."/>
            <person name="Perrone G."/>
            <person name="Piumi F."/>
            <person name="Punt P.J."/>
            <person name="Ram A.F."/>
            <person name="Ramon A."/>
            <person name="Rauscher S."/>
            <person name="Record E."/>
            <person name="Riano-Pachon D.M."/>
            <person name="Robert V."/>
            <person name="Roehrig J."/>
            <person name="Ruller R."/>
            <person name="Salamov A."/>
            <person name="Salih N.S."/>
            <person name="Samson R.A."/>
            <person name="Sandor E."/>
            <person name="Sanguinetti M."/>
            <person name="Schuetze T."/>
            <person name="Sepcic K."/>
            <person name="Shelest E."/>
            <person name="Sherlock G."/>
            <person name="Sophianopoulou V."/>
            <person name="Squina F.M."/>
            <person name="Sun H."/>
            <person name="Susca A."/>
            <person name="Todd R.B."/>
            <person name="Tsang A."/>
            <person name="Unkles S.E."/>
            <person name="van de Wiele N."/>
            <person name="van Rossen-Uffink D."/>
            <person name="Oliveira J.V."/>
            <person name="Vesth T.C."/>
            <person name="Visser J."/>
            <person name="Yu J.-H."/>
            <person name="Zhou M."/>
            <person name="Andersen M.R."/>
            <person name="Archer D.B."/>
            <person name="Baker S.E."/>
            <person name="Benoit I."/>
            <person name="Brakhage A.A."/>
            <person name="Braus G.H."/>
            <person name="Fischer R."/>
            <person name="Frisvad J.C."/>
            <person name="Goldman G.H."/>
            <person name="Houbraken J."/>
            <person name="Oakley B."/>
            <person name="Pocsi I."/>
            <person name="Scazzocchio C."/>
            <person name="Seiboth B."/>
            <person name="vanKuyk P.A."/>
            <person name="Wortman J."/>
            <person name="Dyer P.S."/>
            <person name="Grigoriev I.V."/>
        </authorList>
    </citation>
    <scope>NUCLEOTIDE SEQUENCE [LARGE SCALE GENOMIC DNA]</scope>
    <source>
        <strain evidence="3">CBS 506.65</strain>
    </source>
</reference>
<proteinExistence type="predicted"/>
<accession>A0A1L9SRV9</accession>
<evidence type="ECO:0000256" key="1">
    <source>
        <dbReference type="SAM" id="MobiDB-lite"/>
    </source>
</evidence>
<feature type="compositionally biased region" description="Basic residues" evidence="1">
    <location>
        <begin position="1"/>
        <end position="11"/>
    </location>
</feature>
<dbReference type="Proteomes" id="UP000184188">
    <property type="component" value="Unassembled WGS sequence"/>
</dbReference>
<dbReference type="EMBL" id="KV878337">
    <property type="protein sequence ID" value="OJJ49801.1"/>
    <property type="molecule type" value="Genomic_DNA"/>
</dbReference>
<sequence length="111" mass="12787">MARSRSQRRKDARSVASEDPWKVDTPFGPPRIAPFPVVGIRRLRSKLSRLSPAAFAEREQLKKNNRPKLPLTERNVDTFVSEQRFQDACHPDKHSPELEISAWLERLSPIS</sequence>
<dbReference type="OrthoDB" id="4223756at2759"/>
<name>A0A1L9SRV9_9EURO</name>
<dbReference type="VEuPathDB" id="FungiDB:ASPZODRAFT_128332"/>
<dbReference type="STRING" id="1073090.A0A1L9SRV9"/>
<protein>
    <submittedName>
        <fullName evidence="2">Uncharacterized protein</fullName>
    </submittedName>
</protein>
<evidence type="ECO:0000313" key="2">
    <source>
        <dbReference type="EMBL" id="OJJ49801.1"/>
    </source>
</evidence>
<feature type="region of interest" description="Disordered" evidence="1">
    <location>
        <begin position="1"/>
        <end position="26"/>
    </location>
</feature>
<dbReference type="AlphaFoldDB" id="A0A1L9SRV9"/>
<dbReference type="GeneID" id="34608459"/>
<gene>
    <name evidence="2" type="ORF">ASPZODRAFT_128332</name>
</gene>
<evidence type="ECO:0000313" key="3">
    <source>
        <dbReference type="Proteomes" id="UP000184188"/>
    </source>
</evidence>
<organism evidence="2 3">
    <name type="scientific">Penicilliopsis zonata CBS 506.65</name>
    <dbReference type="NCBI Taxonomy" id="1073090"/>
    <lineage>
        <taxon>Eukaryota</taxon>
        <taxon>Fungi</taxon>
        <taxon>Dikarya</taxon>
        <taxon>Ascomycota</taxon>
        <taxon>Pezizomycotina</taxon>
        <taxon>Eurotiomycetes</taxon>
        <taxon>Eurotiomycetidae</taxon>
        <taxon>Eurotiales</taxon>
        <taxon>Aspergillaceae</taxon>
        <taxon>Penicilliopsis</taxon>
    </lineage>
</organism>
<dbReference type="RefSeq" id="XP_022584311.1">
    <property type="nucleotide sequence ID" value="XM_022721994.1"/>
</dbReference>